<organism evidence="1">
    <name type="scientific">marine sediment metagenome</name>
    <dbReference type="NCBI Taxonomy" id="412755"/>
    <lineage>
        <taxon>unclassified sequences</taxon>
        <taxon>metagenomes</taxon>
        <taxon>ecological metagenomes</taxon>
    </lineage>
</organism>
<comment type="caution">
    <text evidence="1">The sequence shown here is derived from an EMBL/GenBank/DDBJ whole genome shotgun (WGS) entry which is preliminary data.</text>
</comment>
<dbReference type="EMBL" id="LAZR01000299">
    <property type="protein sequence ID" value="KKN76130.1"/>
    <property type="molecule type" value="Genomic_DNA"/>
</dbReference>
<protein>
    <submittedName>
        <fullName evidence="1">Uncharacterized protein</fullName>
    </submittedName>
</protein>
<proteinExistence type="predicted"/>
<reference evidence="1" key="1">
    <citation type="journal article" date="2015" name="Nature">
        <title>Complex archaea that bridge the gap between prokaryotes and eukaryotes.</title>
        <authorList>
            <person name="Spang A."/>
            <person name="Saw J.H."/>
            <person name="Jorgensen S.L."/>
            <person name="Zaremba-Niedzwiedzka K."/>
            <person name="Martijn J."/>
            <person name="Lind A.E."/>
            <person name="van Eijk R."/>
            <person name="Schleper C."/>
            <person name="Guy L."/>
            <person name="Ettema T.J."/>
        </authorList>
    </citation>
    <scope>NUCLEOTIDE SEQUENCE</scope>
</reference>
<accession>A0A0F9T4G0</accession>
<dbReference type="AlphaFoldDB" id="A0A0F9T4G0"/>
<evidence type="ECO:0000313" key="1">
    <source>
        <dbReference type="EMBL" id="KKN76130.1"/>
    </source>
</evidence>
<sequence>MMTRNDFELLARSLKAMYPKILEDIATREERGYRDGYNTAINQVCGVCSSSNPRFDRDGFLTACGHES</sequence>
<gene>
    <name evidence="1" type="ORF">LCGC14_0373250</name>
</gene>
<name>A0A0F9T4G0_9ZZZZ</name>